<dbReference type="AlphaFoldDB" id="A0AA39SH15"/>
<reference evidence="2" key="1">
    <citation type="journal article" date="2022" name="Plant J.">
        <title>Strategies of tolerance reflected in two North American maple genomes.</title>
        <authorList>
            <person name="McEvoy S.L."/>
            <person name="Sezen U.U."/>
            <person name="Trouern-Trend A."/>
            <person name="McMahon S.M."/>
            <person name="Schaberg P.G."/>
            <person name="Yang J."/>
            <person name="Wegrzyn J.L."/>
            <person name="Swenson N.G."/>
        </authorList>
    </citation>
    <scope>NUCLEOTIDE SEQUENCE</scope>
    <source>
        <strain evidence="2">NS2018</strain>
    </source>
</reference>
<protein>
    <submittedName>
        <fullName evidence="2">Uncharacterized protein</fullName>
    </submittedName>
</protein>
<feature type="signal peptide" evidence="1">
    <location>
        <begin position="1"/>
        <end position="34"/>
    </location>
</feature>
<keyword evidence="1" id="KW-0732">Signal</keyword>
<feature type="chain" id="PRO_5041269451" evidence="1">
    <location>
        <begin position="35"/>
        <end position="79"/>
    </location>
</feature>
<accession>A0AA39SH15</accession>
<dbReference type="Proteomes" id="UP001168877">
    <property type="component" value="Unassembled WGS sequence"/>
</dbReference>
<dbReference type="EMBL" id="JAUESC010000380">
    <property type="protein sequence ID" value="KAK0591483.1"/>
    <property type="molecule type" value="Genomic_DNA"/>
</dbReference>
<comment type="caution">
    <text evidence="2">The sequence shown here is derived from an EMBL/GenBank/DDBJ whole genome shotgun (WGS) entry which is preliminary data.</text>
</comment>
<keyword evidence="3" id="KW-1185">Reference proteome</keyword>
<gene>
    <name evidence="2" type="ORF">LWI29_002721</name>
</gene>
<reference evidence="2" key="2">
    <citation type="submission" date="2023-06" db="EMBL/GenBank/DDBJ databases">
        <authorList>
            <person name="Swenson N.G."/>
            <person name="Wegrzyn J.L."/>
            <person name="Mcevoy S.L."/>
        </authorList>
    </citation>
    <scope>NUCLEOTIDE SEQUENCE</scope>
    <source>
        <strain evidence="2">NS2018</strain>
        <tissue evidence="2">Leaf</tissue>
    </source>
</reference>
<organism evidence="2 3">
    <name type="scientific">Acer saccharum</name>
    <name type="common">Sugar maple</name>
    <dbReference type="NCBI Taxonomy" id="4024"/>
    <lineage>
        <taxon>Eukaryota</taxon>
        <taxon>Viridiplantae</taxon>
        <taxon>Streptophyta</taxon>
        <taxon>Embryophyta</taxon>
        <taxon>Tracheophyta</taxon>
        <taxon>Spermatophyta</taxon>
        <taxon>Magnoliopsida</taxon>
        <taxon>eudicotyledons</taxon>
        <taxon>Gunneridae</taxon>
        <taxon>Pentapetalae</taxon>
        <taxon>rosids</taxon>
        <taxon>malvids</taxon>
        <taxon>Sapindales</taxon>
        <taxon>Sapindaceae</taxon>
        <taxon>Hippocastanoideae</taxon>
        <taxon>Acereae</taxon>
        <taxon>Acer</taxon>
    </lineage>
</organism>
<evidence type="ECO:0000313" key="3">
    <source>
        <dbReference type="Proteomes" id="UP001168877"/>
    </source>
</evidence>
<evidence type="ECO:0000256" key="1">
    <source>
        <dbReference type="SAM" id="SignalP"/>
    </source>
</evidence>
<proteinExistence type="predicted"/>
<evidence type="ECO:0000313" key="2">
    <source>
        <dbReference type="EMBL" id="KAK0591483.1"/>
    </source>
</evidence>
<name>A0AA39SH15_ACESA</name>
<sequence length="79" mass="8253">MDASNVFGFSPQKILNLSLALFLWTLTGFNGGDAVAGDGEHNSGGESGSNEYGDGGALVVTVAEPRYSLWVLMSEKTVV</sequence>